<keyword evidence="1" id="KW-0560">Oxidoreductase</keyword>
<dbReference type="InterPro" id="IPR051783">
    <property type="entry name" value="NAD(P)-dependent_oxidoreduct"/>
</dbReference>
<dbReference type="EC" id="1.1.1.290" evidence="1"/>
<protein>
    <submittedName>
        <fullName evidence="1">SDR family oxidoreductase</fullName>
        <ecNumber evidence="1">1.1.1.290</ecNumber>
    </submittedName>
</protein>
<dbReference type="GO" id="GO:0033711">
    <property type="term" value="F:4-phosphoerythronate dehydrogenase activity"/>
    <property type="evidence" value="ECO:0007669"/>
    <property type="project" value="UniProtKB-EC"/>
</dbReference>
<dbReference type="CDD" id="cd05266">
    <property type="entry name" value="SDR_a4"/>
    <property type="match status" value="1"/>
</dbReference>
<dbReference type="RefSeq" id="WP_310471549.1">
    <property type="nucleotide sequence ID" value="NZ_CP136522.1"/>
</dbReference>
<dbReference type="EMBL" id="CP136522">
    <property type="protein sequence ID" value="WOT03918.1"/>
    <property type="molecule type" value="Genomic_DNA"/>
</dbReference>
<dbReference type="PANTHER" id="PTHR48079:SF6">
    <property type="entry name" value="NAD(P)-BINDING DOMAIN-CONTAINING PROTEIN-RELATED"/>
    <property type="match status" value="1"/>
</dbReference>
<gene>
    <name evidence="1" type="ORF">RGE70_11275</name>
</gene>
<dbReference type="SUPFAM" id="SSF51735">
    <property type="entry name" value="NAD(P)-binding Rossmann-fold domains"/>
    <property type="match status" value="1"/>
</dbReference>
<dbReference type="PANTHER" id="PTHR48079">
    <property type="entry name" value="PROTEIN YEEZ"/>
    <property type="match status" value="1"/>
</dbReference>
<sequence>MVKSVCVVGCGWFGLSLAKTLVNQGLAVNGTRRSQIDANALSQLGIKGTAVDLSLTEELNRNQVEIQTALNTDCLVVCIPPGFRKDADGYLTKLARLVELIKDIAYQKVIFISTTGVYPPVDRLMTECDATAYSDKSNKLLKAEAMFAKMSNSCVVRFAGLVGPKRHPGRFLAGKIDLAQPNAPVNVVHLNDCIAAVSKLMFEASTYGIYNVCAPLHPTRRAFYQQASDDLGLTAPLFIDDAIGGKLISSERLIKEFNFEFQFSNPTDMLSAC</sequence>
<dbReference type="InterPro" id="IPR036291">
    <property type="entry name" value="NAD(P)-bd_dom_sf"/>
</dbReference>
<evidence type="ECO:0000313" key="2">
    <source>
        <dbReference type="Proteomes" id="UP001529491"/>
    </source>
</evidence>
<evidence type="ECO:0000313" key="1">
    <source>
        <dbReference type="EMBL" id="WOT03918.1"/>
    </source>
</evidence>
<reference evidence="1 2" key="1">
    <citation type="submission" date="2023-10" db="EMBL/GenBank/DDBJ databases">
        <title>Complete genome sequence of Shewanella sp. DAU334.</title>
        <authorList>
            <person name="Lee Y.-S."/>
            <person name="Jeong H.-R."/>
            <person name="Hwang E.-J."/>
            <person name="Choi Y.-L."/>
            <person name="Kim G.-D."/>
        </authorList>
    </citation>
    <scope>NUCLEOTIDE SEQUENCE [LARGE SCALE GENOMIC DNA]</scope>
    <source>
        <strain evidence="1 2">DAU334</strain>
    </source>
</reference>
<organism evidence="1 2">
    <name type="scientific">Shewanella youngdeokensis</name>
    <dbReference type="NCBI Taxonomy" id="2999068"/>
    <lineage>
        <taxon>Bacteria</taxon>
        <taxon>Pseudomonadati</taxon>
        <taxon>Pseudomonadota</taxon>
        <taxon>Gammaproteobacteria</taxon>
        <taxon>Alteromonadales</taxon>
        <taxon>Shewanellaceae</taxon>
        <taxon>Shewanella</taxon>
    </lineage>
</organism>
<dbReference type="Proteomes" id="UP001529491">
    <property type="component" value="Chromosome"/>
</dbReference>
<proteinExistence type="predicted"/>
<dbReference type="Gene3D" id="3.40.50.720">
    <property type="entry name" value="NAD(P)-binding Rossmann-like Domain"/>
    <property type="match status" value="1"/>
</dbReference>
<name>A0ABZ0JWH1_9GAMM</name>
<keyword evidence="2" id="KW-1185">Reference proteome</keyword>
<accession>A0ABZ0JWH1</accession>